<gene>
    <name evidence="3" type="ORF">SAMN04487752_2078</name>
</gene>
<dbReference type="EMBL" id="FNJW01000008">
    <property type="protein sequence ID" value="SDQ38761.1"/>
    <property type="molecule type" value="Genomic_DNA"/>
</dbReference>
<reference evidence="4" key="1">
    <citation type="submission" date="2016-10" db="EMBL/GenBank/DDBJ databases">
        <authorList>
            <person name="Varghese N."/>
            <person name="Submissions S."/>
        </authorList>
    </citation>
    <scope>NUCLEOTIDE SEQUENCE [LARGE SCALE GENOMIC DNA]</scope>
    <source>
        <strain evidence="4">MPL-11</strain>
    </source>
</reference>
<dbReference type="RefSeq" id="WP_089977718.1">
    <property type="nucleotide sequence ID" value="NZ_CP084916.1"/>
</dbReference>
<proteinExistence type="predicted"/>
<feature type="compositionally biased region" description="Basic and acidic residues" evidence="1">
    <location>
        <begin position="180"/>
        <end position="195"/>
    </location>
</feature>
<evidence type="ECO:0000313" key="3">
    <source>
        <dbReference type="EMBL" id="SDQ38761.1"/>
    </source>
</evidence>
<evidence type="ECO:0000256" key="2">
    <source>
        <dbReference type="SAM" id="SignalP"/>
    </source>
</evidence>
<dbReference type="OrthoDB" id="2166530at2"/>
<feature type="chain" id="PRO_5038377549" evidence="2">
    <location>
        <begin position="20"/>
        <end position="286"/>
    </location>
</feature>
<feature type="region of interest" description="Disordered" evidence="1">
    <location>
        <begin position="180"/>
        <end position="201"/>
    </location>
</feature>
<accession>A0A1H1AGU7</accession>
<feature type="signal peptide" evidence="2">
    <location>
        <begin position="1"/>
        <end position="19"/>
    </location>
</feature>
<evidence type="ECO:0000256" key="1">
    <source>
        <dbReference type="SAM" id="MobiDB-lite"/>
    </source>
</evidence>
<keyword evidence="2" id="KW-0732">Signal</keyword>
<protein>
    <submittedName>
        <fullName evidence="3">Uncharacterized protein</fullName>
    </submittedName>
</protein>
<dbReference type="AlphaFoldDB" id="A0A1H1AGU7"/>
<feature type="region of interest" description="Disordered" evidence="1">
    <location>
        <begin position="23"/>
        <end position="68"/>
    </location>
</feature>
<keyword evidence="4" id="KW-1185">Reference proteome</keyword>
<sequence>MKKNWSRLLIISLSMVALSACGTNNENEGATSEATQSESVVSESTVSESTVSESTSSQATDSSTEEVSLQETYNKMYTDGLAQYDAEKYDEAAGTIGLLLQNDLSEYNDIETKATSLKEDITFAQAQKAKADKATALIENSTYKTERTSDLAAEEFTTATGKDIKTASDDEIGSWLTEKDTAAKKAAEEASKETTEATPTPEEELNTVLDKVVSITGISPEDNQFYATKTTEQIYTIEIRHSHEVDGVGISNMVGMFEYNLATNELKKMDPLTGEYSVFTGTDSTL</sequence>
<organism evidence="3 4">
    <name type="scientific">Carnobacterium viridans</name>
    <dbReference type="NCBI Taxonomy" id="174587"/>
    <lineage>
        <taxon>Bacteria</taxon>
        <taxon>Bacillati</taxon>
        <taxon>Bacillota</taxon>
        <taxon>Bacilli</taxon>
        <taxon>Lactobacillales</taxon>
        <taxon>Carnobacteriaceae</taxon>
        <taxon>Carnobacterium</taxon>
    </lineage>
</organism>
<feature type="compositionally biased region" description="Low complexity" evidence="1">
    <location>
        <begin position="31"/>
        <end position="66"/>
    </location>
</feature>
<evidence type="ECO:0000313" key="4">
    <source>
        <dbReference type="Proteomes" id="UP000199481"/>
    </source>
</evidence>
<name>A0A1H1AGU7_9LACT</name>
<dbReference type="Proteomes" id="UP000199481">
    <property type="component" value="Unassembled WGS sequence"/>
</dbReference>
<dbReference type="PROSITE" id="PS51257">
    <property type="entry name" value="PROKAR_LIPOPROTEIN"/>
    <property type="match status" value="1"/>
</dbReference>